<protein>
    <submittedName>
        <fullName evidence="1">Uncharacterized protein</fullName>
    </submittedName>
</protein>
<gene>
    <name evidence="1" type="ORF">N5I20_12440</name>
</gene>
<feature type="non-terminal residue" evidence="1">
    <location>
        <position position="1"/>
    </location>
</feature>
<name>A0AA42RAS5_AERCA</name>
<dbReference type="EMBL" id="JAOCIZ010000046">
    <property type="protein sequence ID" value="MDH1505865.1"/>
    <property type="molecule type" value="Genomic_DNA"/>
</dbReference>
<organism evidence="1 2">
    <name type="scientific">Aeromonas caviae</name>
    <name type="common">Aeromonas punctata</name>
    <dbReference type="NCBI Taxonomy" id="648"/>
    <lineage>
        <taxon>Bacteria</taxon>
        <taxon>Pseudomonadati</taxon>
        <taxon>Pseudomonadota</taxon>
        <taxon>Gammaproteobacteria</taxon>
        <taxon>Aeromonadales</taxon>
        <taxon>Aeromonadaceae</taxon>
        <taxon>Aeromonas</taxon>
    </lineage>
</organism>
<dbReference type="AlphaFoldDB" id="A0AA42RAS5"/>
<evidence type="ECO:0000313" key="2">
    <source>
        <dbReference type="Proteomes" id="UP001161704"/>
    </source>
</evidence>
<sequence>NLLYAGGASVIAASMYSVLHAGAKLNLDAIKQKCCLDWWIDSRKHLHPHLDNAANLSSLSLIKAYEREAVAEVLMMGEIGLPVAINTPFSTRYLVNKVLAQGWSVETKEPSLTPPLKRFVIALRRCKAGAGFCNSWRHLKYTNHALLYPKAIQLAPASDCGCIVPVKAA</sequence>
<proteinExistence type="predicted"/>
<evidence type="ECO:0000313" key="1">
    <source>
        <dbReference type="EMBL" id="MDH1505865.1"/>
    </source>
</evidence>
<dbReference type="Proteomes" id="UP001161704">
    <property type="component" value="Unassembled WGS sequence"/>
</dbReference>
<dbReference type="RefSeq" id="WP_279982756.1">
    <property type="nucleotide sequence ID" value="NZ_JAOCIZ010000046.1"/>
</dbReference>
<reference evidence="1" key="1">
    <citation type="submission" date="2022-09" db="EMBL/GenBank/DDBJ databases">
        <title>Intensive care unit water sources are persistently colonized with multi-drug resistant bacteria and are the site of extensive horizontal gene transfer of antibiotic resistance genes.</title>
        <authorList>
            <person name="Diorio-Toth L."/>
        </authorList>
    </citation>
    <scope>NUCLEOTIDE SEQUENCE</scope>
    <source>
        <strain evidence="1">GD03710</strain>
    </source>
</reference>
<accession>A0AA42RAS5</accession>
<comment type="caution">
    <text evidence="1">The sequence shown here is derived from an EMBL/GenBank/DDBJ whole genome shotgun (WGS) entry which is preliminary data.</text>
</comment>